<dbReference type="InterPro" id="IPR016602">
    <property type="entry name" value="UCP012666"/>
</dbReference>
<name>A0A3B1A7L4_9ZZZZ</name>
<dbReference type="PIRSF" id="PIRSF012666">
    <property type="entry name" value="UCP012666"/>
    <property type="match status" value="1"/>
</dbReference>
<dbReference type="InterPro" id="IPR050141">
    <property type="entry name" value="GCL_type2/YbdK_subfam"/>
</dbReference>
<dbReference type="AlphaFoldDB" id="A0A3B1A7L4"/>
<sequence length="478" mass="54301">MGEEIDAVHFSAQDFANYQQHLQRENALLADWFANGQLSSYGPRAGFELEVWIVDKNANPTPLNDSFLKRLDNHLMSPELSRFNIELNGEPEDLRGHALSRLQASLEKSWQHCTEVAASFNASLIMVGILPSVTDEQLVLKNMSNMKRYYALNKQVLAQRKGKPLRLDIVGHEHLTTQHYDVMLESATTSFQLHWQIPVKQSVRAYNASILASAATVAVSANSPFLFGKDLWDETRIPLFEQAVEVGGFNDAAFGPTKRVSFGSDYAKQSLMSVFQENIEHYPVLLPTNYNDDISQLKYLRLHNGTIWRWNRPLIGFDETTHQPHVRIEHRVIPAGPTIVDGIANAAFYYGLANYLAQLASPPEHEISFSTAKNNFYNAAKTSLQANIKWLDGYSGKMKHLLKTQLLSNAEQGLQQMEIAAEDIDYYLNIIRLRVANEQHGANWQRNYLKKHSCSMQQLTATYSERQNTEKPVHTWPI</sequence>
<dbReference type="Gene3D" id="3.30.590.20">
    <property type="match status" value="1"/>
</dbReference>
<dbReference type="InterPro" id="IPR014746">
    <property type="entry name" value="Gln_synth/guanido_kin_cat_dom"/>
</dbReference>
<evidence type="ECO:0000313" key="1">
    <source>
        <dbReference type="EMBL" id="VAW95782.1"/>
    </source>
</evidence>
<gene>
    <name evidence="1" type="ORF">MNBD_GAMMA23-1638</name>
</gene>
<dbReference type="PANTHER" id="PTHR36510">
    <property type="entry name" value="GLUTAMATE--CYSTEINE LIGASE 2-RELATED"/>
    <property type="match status" value="1"/>
</dbReference>
<dbReference type="GO" id="GO:0016879">
    <property type="term" value="F:ligase activity, forming carbon-nitrogen bonds"/>
    <property type="evidence" value="ECO:0007669"/>
    <property type="project" value="TreeGrafter"/>
</dbReference>
<accession>A0A3B1A7L4</accession>
<dbReference type="PANTHER" id="PTHR36510:SF3">
    <property type="entry name" value="CONSERVED PROTEIN"/>
    <property type="match status" value="1"/>
</dbReference>
<proteinExistence type="predicted"/>
<dbReference type="EMBL" id="UOFT01000049">
    <property type="protein sequence ID" value="VAW95782.1"/>
    <property type="molecule type" value="Genomic_DNA"/>
</dbReference>
<organism evidence="1">
    <name type="scientific">hydrothermal vent metagenome</name>
    <dbReference type="NCBI Taxonomy" id="652676"/>
    <lineage>
        <taxon>unclassified sequences</taxon>
        <taxon>metagenomes</taxon>
        <taxon>ecological metagenomes</taxon>
    </lineage>
</organism>
<protein>
    <recommendedName>
        <fullName evidence="2">Glutamate--cysteine ligase</fullName>
    </recommendedName>
</protein>
<reference evidence="1" key="1">
    <citation type="submission" date="2018-06" db="EMBL/GenBank/DDBJ databases">
        <authorList>
            <person name="Zhirakovskaya E."/>
        </authorList>
    </citation>
    <scope>NUCLEOTIDE SEQUENCE</scope>
</reference>
<dbReference type="InterPro" id="IPR006336">
    <property type="entry name" value="GCS2"/>
</dbReference>
<dbReference type="SUPFAM" id="SSF55931">
    <property type="entry name" value="Glutamine synthetase/guanido kinase"/>
    <property type="match status" value="1"/>
</dbReference>
<evidence type="ECO:0008006" key="2">
    <source>
        <dbReference type="Google" id="ProtNLM"/>
    </source>
</evidence>
<dbReference type="Pfam" id="PF04107">
    <property type="entry name" value="GCS2"/>
    <property type="match status" value="1"/>
</dbReference>